<dbReference type="SUPFAM" id="SSF53448">
    <property type="entry name" value="Nucleotide-diphospho-sugar transferases"/>
    <property type="match status" value="1"/>
</dbReference>
<dbReference type="Pfam" id="PF00535">
    <property type="entry name" value="Glycos_transf_2"/>
    <property type="match status" value="1"/>
</dbReference>
<proteinExistence type="predicted"/>
<gene>
    <name evidence="3" type="ORF">RN605_13285</name>
    <name evidence="2" type="ORF">RN608_06115</name>
</gene>
<protein>
    <submittedName>
        <fullName evidence="3">Glycosyltransferase family 2 protein</fullName>
        <ecNumber evidence="3">2.4.-.-</ecNumber>
    </submittedName>
</protein>
<name>A0AA96J5F8_9FLAO</name>
<dbReference type="EMBL" id="CP134878">
    <property type="protein sequence ID" value="WNM20253.1"/>
    <property type="molecule type" value="Genomic_DNA"/>
</dbReference>
<feature type="domain" description="Glycosyltransferase 2-like" evidence="1">
    <location>
        <begin position="12"/>
        <end position="168"/>
    </location>
</feature>
<accession>A0AA96J5F8</accession>
<keyword evidence="4" id="KW-1185">Reference proteome</keyword>
<dbReference type="Gene3D" id="3.90.550.10">
    <property type="entry name" value="Spore Coat Polysaccharide Biosynthesis Protein SpsA, Chain A"/>
    <property type="match status" value="1"/>
</dbReference>
<dbReference type="InterPro" id="IPR001173">
    <property type="entry name" value="Glyco_trans_2-like"/>
</dbReference>
<keyword evidence="3" id="KW-0328">Glycosyltransferase</keyword>
<evidence type="ECO:0000313" key="2">
    <source>
        <dbReference type="EMBL" id="WNM20253.1"/>
    </source>
</evidence>
<dbReference type="Proteomes" id="UP001304515">
    <property type="component" value="Chromosome"/>
</dbReference>
<dbReference type="EC" id="2.4.-.-" evidence="3"/>
<dbReference type="AlphaFoldDB" id="A0AA96J5F8"/>
<dbReference type="RefSeq" id="WP_313325543.1">
    <property type="nucleotide sequence ID" value="NZ_CP134878.1"/>
</dbReference>
<evidence type="ECO:0000313" key="3">
    <source>
        <dbReference type="EMBL" id="WNM21643.1"/>
    </source>
</evidence>
<dbReference type="EMBL" id="CP134890">
    <property type="protein sequence ID" value="WNM21643.1"/>
    <property type="molecule type" value="Genomic_DNA"/>
</dbReference>
<accession>A0AA96EX58</accession>
<dbReference type="KEGG" id="fcj:RN605_13285"/>
<evidence type="ECO:0000313" key="4">
    <source>
        <dbReference type="Proteomes" id="UP001304515"/>
    </source>
</evidence>
<dbReference type="PANTHER" id="PTHR22916:SF3">
    <property type="entry name" value="UDP-GLCNAC:BETAGAL BETA-1,3-N-ACETYLGLUCOSAMINYLTRANSFERASE-LIKE PROTEIN 1"/>
    <property type="match status" value="1"/>
</dbReference>
<dbReference type="GO" id="GO:0016758">
    <property type="term" value="F:hexosyltransferase activity"/>
    <property type="evidence" value="ECO:0007669"/>
    <property type="project" value="UniProtKB-ARBA"/>
</dbReference>
<evidence type="ECO:0000259" key="1">
    <source>
        <dbReference type="Pfam" id="PF00535"/>
    </source>
</evidence>
<organism evidence="3 4">
    <name type="scientific">Flavobacterium capsici</name>
    <dbReference type="NCBI Taxonomy" id="3075618"/>
    <lineage>
        <taxon>Bacteria</taxon>
        <taxon>Pseudomonadati</taxon>
        <taxon>Bacteroidota</taxon>
        <taxon>Flavobacteriia</taxon>
        <taxon>Flavobacteriales</taxon>
        <taxon>Flavobacteriaceae</taxon>
        <taxon>Flavobacterium</taxon>
    </lineage>
</organism>
<dbReference type="InterPro" id="IPR029044">
    <property type="entry name" value="Nucleotide-diphossugar_trans"/>
</dbReference>
<reference evidence="3 4" key="1">
    <citation type="submission" date="2023-09" db="EMBL/GenBank/DDBJ databases">
        <title>Flavobacterium sp. a novel bacteria isolate from Pepper rhizosphere.</title>
        <authorList>
            <person name="Peng Y."/>
            <person name="Lee J."/>
        </authorList>
    </citation>
    <scope>NUCLEOTIDE SEQUENCE [LARGE SCALE GENOMIC DNA]</scope>
    <source>
        <strain evidence="2">PMR2A8</strain>
        <strain evidence="3 4">PMTSA4</strain>
    </source>
</reference>
<sequence>MGNENMENPKVSIIMATYNRAQFIVESLISIQNQTFSDWECIIIDDGGTDNTIEVINPILEKDSRFNYFKRNENYLKGLPGCRNYGLDLAKGDYMIFFDDDDIPHPQNLELCVDELSKKEIYFCRYIRNVFFGNFHYDFDYSKNYTSFFIDKKDIEKMIKNELPFNSCAVMWKKECFQKNRFIETLMYAEEWELYPRIVSSGFNGISIDKCLFYGRKHENSNTGEFYSNNPIRQESYIQAILAVIKNLIEKKLLTKSIIRYFIYISTNFRNFNLFEKIIDLLEFSKYENFKLMCFYLSIRFKKPFYKVKKQLLKKLN</sequence>
<dbReference type="PANTHER" id="PTHR22916">
    <property type="entry name" value="GLYCOSYLTRANSFERASE"/>
    <property type="match status" value="1"/>
</dbReference>
<dbReference type="CDD" id="cd00761">
    <property type="entry name" value="Glyco_tranf_GTA_type"/>
    <property type="match status" value="1"/>
</dbReference>
<keyword evidence="3" id="KW-0808">Transferase</keyword>